<dbReference type="InterPro" id="IPR023267">
    <property type="entry name" value="RCMT"/>
</dbReference>
<dbReference type="Gene3D" id="1.10.940.10">
    <property type="entry name" value="NusB-like"/>
    <property type="match status" value="1"/>
</dbReference>
<dbReference type="InterPro" id="IPR006027">
    <property type="entry name" value="NusB_RsmB_TIM44"/>
</dbReference>
<dbReference type="Gene3D" id="3.30.70.1170">
    <property type="entry name" value="Sun protein, domain 3"/>
    <property type="match status" value="1"/>
</dbReference>
<comment type="function">
    <text evidence="1">Specifically methylates the cytosine at position 967 (m5C967) of 16S rRNA.</text>
</comment>
<dbReference type="NCBIfam" id="NF008149">
    <property type="entry name" value="PRK10901.1"/>
    <property type="match status" value="1"/>
</dbReference>
<feature type="domain" description="SAM-dependent MTase RsmB/NOP-type" evidence="15">
    <location>
        <begin position="172"/>
        <end position="448"/>
    </location>
</feature>
<dbReference type="PROSITE" id="PS51686">
    <property type="entry name" value="SAM_MT_RSMB_NOP"/>
    <property type="match status" value="1"/>
</dbReference>
<gene>
    <name evidence="16" type="primary">rsmB</name>
    <name evidence="16" type="ORF">OFY17_03830</name>
</gene>
<keyword evidence="5" id="KW-0963">Cytoplasm</keyword>
<dbReference type="InterPro" id="IPR054728">
    <property type="entry name" value="RsmB-like_ferredoxin"/>
</dbReference>
<evidence type="ECO:0000256" key="3">
    <source>
        <dbReference type="ARBA" id="ARBA00007494"/>
    </source>
</evidence>
<dbReference type="GO" id="GO:0032259">
    <property type="term" value="P:methylation"/>
    <property type="evidence" value="ECO:0007669"/>
    <property type="project" value="UniProtKB-KW"/>
</dbReference>
<dbReference type="Proteomes" id="UP001209713">
    <property type="component" value="Unassembled WGS sequence"/>
</dbReference>
<dbReference type="PANTHER" id="PTHR22807">
    <property type="entry name" value="NOP2 YEAST -RELATED NOL1/NOP2/FMU SUN DOMAIN-CONTAINING"/>
    <property type="match status" value="1"/>
</dbReference>
<comment type="caution">
    <text evidence="16">The sequence shown here is derived from an EMBL/GenBank/DDBJ whole genome shotgun (WGS) entry which is preliminary data.</text>
</comment>
<feature type="binding site" evidence="14">
    <location>
        <position position="311"/>
    </location>
    <ligand>
        <name>S-adenosyl-L-methionine</name>
        <dbReference type="ChEBI" id="CHEBI:59789"/>
    </ligand>
</feature>
<dbReference type="InterPro" id="IPR001678">
    <property type="entry name" value="MeTrfase_RsmB-F_NOP2_dom"/>
</dbReference>
<dbReference type="InterPro" id="IPR029063">
    <property type="entry name" value="SAM-dependent_MTases_sf"/>
</dbReference>
<organism evidence="16 17">
    <name type="scientific">Marinomonas sargassi</name>
    <dbReference type="NCBI Taxonomy" id="2984494"/>
    <lineage>
        <taxon>Bacteria</taxon>
        <taxon>Pseudomonadati</taxon>
        <taxon>Pseudomonadota</taxon>
        <taxon>Gammaproteobacteria</taxon>
        <taxon>Oceanospirillales</taxon>
        <taxon>Oceanospirillaceae</taxon>
        <taxon>Marinomonas</taxon>
    </lineage>
</organism>
<comment type="subcellular location">
    <subcellularLocation>
        <location evidence="2">Cytoplasm</location>
    </subcellularLocation>
</comment>
<feature type="binding site" evidence="14">
    <location>
        <position position="330"/>
    </location>
    <ligand>
        <name>S-adenosyl-L-methionine</name>
        <dbReference type="ChEBI" id="CHEBI:59789"/>
    </ligand>
</feature>
<evidence type="ECO:0000256" key="13">
    <source>
        <dbReference type="ARBA" id="ARBA00047283"/>
    </source>
</evidence>
<evidence type="ECO:0000256" key="9">
    <source>
        <dbReference type="ARBA" id="ARBA00022691"/>
    </source>
</evidence>
<evidence type="ECO:0000313" key="17">
    <source>
        <dbReference type="Proteomes" id="UP001209713"/>
    </source>
</evidence>
<keyword evidence="6" id="KW-0698">rRNA processing</keyword>
<evidence type="ECO:0000256" key="7">
    <source>
        <dbReference type="ARBA" id="ARBA00022603"/>
    </source>
</evidence>
<dbReference type="GO" id="GO:0008168">
    <property type="term" value="F:methyltransferase activity"/>
    <property type="evidence" value="ECO:0007669"/>
    <property type="project" value="UniProtKB-KW"/>
</dbReference>
<dbReference type="PRINTS" id="PR02008">
    <property type="entry name" value="RCMTFAMILY"/>
</dbReference>
<dbReference type="PANTHER" id="PTHR22807:SF61">
    <property type="entry name" value="NOL1_NOP2_SUN FAMILY PROTEIN _ ANTITERMINATION NUSB DOMAIN-CONTAINING PROTEIN"/>
    <property type="match status" value="1"/>
</dbReference>
<dbReference type="InterPro" id="IPR018314">
    <property type="entry name" value="RsmB/NOL1/NOP2-like_CS"/>
</dbReference>
<dbReference type="Gene3D" id="3.40.50.150">
    <property type="entry name" value="Vaccinia Virus protein VP39"/>
    <property type="match status" value="1"/>
</dbReference>
<dbReference type="Pfam" id="PF01189">
    <property type="entry name" value="Methyltr_RsmB-F"/>
    <property type="match status" value="1"/>
</dbReference>
<evidence type="ECO:0000256" key="6">
    <source>
        <dbReference type="ARBA" id="ARBA00022552"/>
    </source>
</evidence>
<dbReference type="Pfam" id="PF01029">
    <property type="entry name" value="NusB"/>
    <property type="match status" value="1"/>
</dbReference>
<evidence type="ECO:0000256" key="12">
    <source>
        <dbReference type="ARBA" id="ARBA00031088"/>
    </source>
</evidence>
<keyword evidence="10 14" id="KW-0694">RNA-binding</keyword>
<dbReference type="RefSeq" id="WP_263529378.1">
    <property type="nucleotide sequence ID" value="NZ_JAOVZB010000001.1"/>
</dbReference>
<evidence type="ECO:0000313" key="16">
    <source>
        <dbReference type="EMBL" id="MCV2402011.1"/>
    </source>
</evidence>
<dbReference type="NCBIfam" id="TIGR00563">
    <property type="entry name" value="rsmB"/>
    <property type="match status" value="1"/>
</dbReference>
<dbReference type="InterPro" id="IPR035926">
    <property type="entry name" value="NusB-like_sf"/>
</dbReference>
<name>A0ABT2YQ39_9GAMM</name>
<evidence type="ECO:0000256" key="14">
    <source>
        <dbReference type="PROSITE-ProRule" id="PRU01023"/>
    </source>
</evidence>
<keyword evidence="17" id="KW-1185">Reference proteome</keyword>
<dbReference type="Pfam" id="PF22458">
    <property type="entry name" value="RsmF-B_ferredox"/>
    <property type="match status" value="1"/>
</dbReference>
<evidence type="ECO:0000256" key="10">
    <source>
        <dbReference type="ARBA" id="ARBA00022884"/>
    </source>
</evidence>
<evidence type="ECO:0000256" key="1">
    <source>
        <dbReference type="ARBA" id="ARBA00002724"/>
    </source>
</evidence>
<proteinExistence type="inferred from homology"/>
<dbReference type="NCBIfam" id="NF011494">
    <property type="entry name" value="PRK14902.1"/>
    <property type="match status" value="1"/>
</dbReference>
<evidence type="ECO:0000256" key="8">
    <source>
        <dbReference type="ARBA" id="ARBA00022679"/>
    </source>
</evidence>
<dbReference type="InterPro" id="IPR049560">
    <property type="entry name" value="MeTrfase_RsmB-F_NOP2_cat"/>
</dbReference>
<feature type="binding site" evidence="14">
    <location>
        <begin position="262"/>
        <end position="268"/>
    </location>
    <ligand>
        <name>S-adenosyl-L-methionine</name>
        <dbReference type="ChEBI" id="CHEBI:59789"/>
    </ligand>
</feature>
<comment type="similarity">
    <text evidence="3 14">Belongs to the class I-like SAM-binding methyltransferase superfamily. RsmB/NOP family.</text>
</comment>
<evidence type="ECO:0000256" key="5">
    <source>
        <dbReference type="ARBA" id="ARBA00022490"/>
    </source>
</evidence>
<reference evidence="16 17" key="1">
    <citation type="submission" date="2022-10" db="EMBL/GenBank/DDBJ databases">
        <title>Marinomonas transparenta sp. nov. and Marinomonas sargassi sp. nov., isolated from marine alga (Sargassum natans (L.) Gaillon).</title>
        <authorList>
            <person name="Wang Y."/>
        </authorList>
    </citation>
    <scope>NUCLEOTIDE SEQUENCE [LARGE SCALE GENOMIC DNA]</scope>
    <source>
        <strain evidence="16 17">C2222</strain>
    </source>
</reference>
<feature type="binding site" evidence="14">
    <location>
        <position position="285"/>
    </location>
    <ligand>
        <name>S-adenosyl-L-methionine</name>
        <dbReference type="ChEBI" id="CHEBI:59789"/>
    </ligand>
</feature>
<dbReference type="InterPro" id="IPR004573">
    <property type="entry name" value="rRNA_ssu_MeTfrase_B"/>
</dbReference>
<dbReference type="EC" id="2.1.1.176" evidence="4"/>
<evidence type="ECO:0000259" key="15">
    <source>
        <dbReference type="PROSITE" id="PS51686"/>
    </source>
</evidence>
<dbReference type="PROSITE" id="PS01153">
    <property type="entry name" value="NOL1_NOP2_SUN"/>
    <property type="match status" value="1"/>
</dbReference>
<dbReference type="EMBL" id="JAOVZB010000001">
    <property type="protein sequence ID" value="MCV2402011.1"/>
    <property type="molecule type" value="Genomic_DNA"/>
</dbReference>
<dbReference type="SUPFAM" id="SSF53335">
    <property type="entry name" value="S-adenosyl-L-methionine-dependent methyltransferases"/>
    <property type="match status" value="1"/>
</dbReference>
<protein>
    <recommendedName>
        <fullName evidence="4">16S rRNA (cytosine(967)-C(5))-methyltransferase</fullName>
        <ecNumber evidence="4">2.1.1.176</ecNumber>
    </recommendedName>
    <alternativeName>
        <fullName evidence="11">16S rRNA m5C967 methyltransferase</fullName>
    </alternativeName>
    <alternativeName>
        <fullName evidence="12">rRNA (cytosine-C(5)-)-methyltransferase RsmB</fullName>
    </alternativeName>
</protein>
<evidence type="ECO:0000256" key="11">
    <source>
        <dbReference type="ARBA" id="ARBA00030399"/>
    </source>
</evidence>
<accession>A0ABT2YQ39</accession>
<comment type="catalytic activity">
    <reaction evidence="13">
        <text>cytidine(967) in 16S rRNA + S-adenosyl-L-methionine = 5-methylcytidine(967) in 16S rRNA + S-adenosyl-L-homocysteine + H(+)</text>
        <dbReference type="Rhea" id="RHEA:42748"/>
        <dbReference type="Rhea" id="RHEA-COMP:10219"/>
        <dbReference type="Rhea" id="RHEA-COMP:10220"/>
        <dbReference type="ChEBI" id="CHEBI:15378"/>
        <dbReference type="ChEBI" id="CHEBI:57856"/>
        <dbReference type="ChEBI" id="CHEBI:59789"/>
        <dbReference type="ChEBI" id="CHEBI:74483"/>
        <dbReference type="ChEBI" id="CHEBI:82748"/>
        <dbReference type="EC" id="2.1.1.176"/>
    </reaction>
</comment>
<dbReference type="SUPFAM" id="SSF48013">
    <property type="entry name" value="NusB-like"/>
    <property type="match status" value="1"/>
</dbReference>
<feature type="active site" description="Nucleophile" evidence="14">
    <location>
        <position position="383"/>
    </location>
</feature>
<sequence length="449" mass="51158">MMTSADTNSVHQKPRHVAIKVLSNILLKKGSLSTQLARHQSSVAIEHAPLLKELCFGVCHQYPKLNSIGLHLLAHPFEEKDTDLYALLLLGFYQLKYMNTPDHAAINESVEACRYLDKEWATKLINAVLRRYQREESEIIDQLIKMPSVEFNHPKWLVKRFKKHWSEQFEKTIISGNSRPPMCIRVNEQQVSRETYIEKLQEEGIDCFEGPYSPTSLYLKKAVGVNQLPNFLDGEVSVQDEAAQLSAHILSPKNGDKILDACAAPGGKTGHLLEMSPFIELTAVELEPWRLEKIESNLERLSYQADLICADASDLSAWWDNNQFDKILLDVPCSATGVIRRNPDIKINRKPADIEELLVIQKAILNNVWKTLKPNGYMLYATCSLLPEENEQQIADFLETQKDAHEIPLNSLNETLKIEWGIEVSHGRQLFPNENGHDGFYYCLLKKKA</sequence>
<keyword evidence="9 14" id="KW-0949">S-adenosyl-L-methionine</keyword>
<keyword evidence="8 14" id="KW-0808">Transferase</keyword>
<evidence type="ECO:0000256" key="4">
    <source>
        <dbReference type="ARBA" id="ARBA00012140"/>
    </source>
</evidence>
<dbReference type="CDD" id="cd02440">
    <property type="entry name" value="AdoMet_MTases"/>
    <property type="match status" value="1"/>
</dbReference>
<evidence type="ECO:0000256" key="2">
    <source>
        <dbReference type="ARBA" id="ARBA00004496"/>
    </source>
</evidence>
<keyword evidence="7 14" id="KW-0489">Methyltransferase</keyword>